<dbReference type="PANTHER" id="PTHR31543">
    <property type="entry name" value="DYNEIN REGULATORY COMPLEX SUBUNIT 4"/>
    <property type="match status" value="1"/>
</dbReference>
<keyword evidence="1" id="KW-0175">Coiled coil</keyword>
<dbReference type="GO" id="GO:0005794">
    <property type="term" value="C:Golgi apparatus"/>
    <property type="evidence" value="ECO:0007669"/>
    <property type="project" value="TreeGrafter"/>
</dbReference>
<evidence type="ECO:0000256" key="1">
    <source>
        <dbReference type="SAM" id="Coils"/>
    </source>
</evidence>
<dbReference type="VEuPathDB" id="CryptoDB:Vbra_3904"/>
<dbReference type="STRING" id="1169540.A0A0G4EK62"/>
<evidence type="ECO:0000313" key="5">
    <source>
        <dbReference type="Proteomes" id="UP000041254"/>
    </source>
</evidence>
<dbReference type="GO" id="GO:0031514">
    <property type="term" value="C:motile cilium"/>
    <property type="evidence" value="ECO:0007669"/>
    <property type="project" value="InterPro"/>
</dbReference>
<gene>
    <name evidence="4" type="ORF">Vbra_3904</name>
</gene>
<evidence type="ECO:0000259" key="3">
    <source>
        <dbReference type="Pfam" id="PF13851"/>
    </source>
</evidence>
<keyword evidence="5" id="KW-1185">Reference proteome</keyword>
<dbReference type="PANTHER" id="PTHR31543:SF1">
    <property type="entry name" value="HECT DOMAIN-CONTAINING PROTEIN"/>
    <property type="match status" value="1"/>
</dbReference>
<evidence type="ECO:0000256" key="2">
    <source>
        <dbReference type="SAM" id="MobiDB-lite"/>
    </source>
</evidence>
<name>A0A0G4EK62_VITBC</name>
<dbReference type="InParanoid" id="A0A0G4EK62"/>
<dbReference type="InterPro" id="IPR039308">
    <property type="entry name" value="GAS8"/>
</dbReference>
<dbReference type="GO" id="GO:0048870">
    <property type="term" value="P:cell motility"/>
    <property type="evidence" value="ECO:0007669"/>
    <property type="project" value="InterPro"/>
</dbReference>
<feature type="coiled-coil region" evidence="1">
    <location>
        <begin position="285"/>
        <end position="393"/>
    </location>
</feature>
<dbReference type="GO" id="GO:0031267">
    <property type="term" value="F:small GTPase binding"/>
    <property type="evidence" value="ECO:0007669"/>
    <property type="project" value="InterPro"/>
</dbReference>
<dbReference type="OrthoDB" id="767661at2759"/>
<sequence length="463" mass="54270">MAPKKKGGGKKKEAVDPMQAAQEAEGEKMKQELLIEASLLKAQCESEERLMNELMNEREKINYFWIVEKKGLMRSQAELRAKARELQDLEERQGIELKLFKQRVKHLRYLQQDESVNLRIDGELAQKLAEDEHREAARQLHTDKRALKVQLKEEEVSQEEFLRLLKLRQDKQVLGLRQDFERKAKDLQQKFQLRMKTLREEMEKQRKKDISRIEEKKNQHIARVQQQNLASLQGIKHYYTDITSSNIDLIKRLKEDHEELKRGESKDAKLMADLTAKNRALSEPLRKAHQDVERLQEELALYEIDKKKLHNVKDTLGDKEEQIAGIKMQHEILEQQMKKVQAERDELYQKFQNVIYDVQQKSGLQNLLLERKLEALEEAMEIADAQISELLVSANIDKATVGGISEKLDRVIQYKNDSIEELQHEIQKLKDCHRAMVKAYEARLAEFGIDRQNLGFVPQVSSH</sequence>
<dbReference type="GO" id="GO:0005874">
    <property type="term" value="C:microtubule"/>
    <property type="evidence" value="ECO:0007669"/>
    <property type="project" value="TreeGrafter"/>
</dbReference>
<organism evidence="4 5">
    <name type="scientific">Vitrella brassicaformis (strain CCMP3155)</name>
    <dbReference type="NCBI Taxonomy" id="1169540"/>
    <lineage>
        <taxon>Eukaryota</taxon>
        <taxon>Sar</taxon>
        <taxon>Alveolata</taxon>
        <taxon>Colpodellida</taxon>
        <taxon>Vitrellaceae</taxon>
        <taxon>Vitrella</taxon>
    </lineage>
</organism>
<dbReference type="InterPro" id="IPR025593">
    <property type="entry name" value="GAS8_dom"/>
</dbReference>
<dbReference type="GO" id="GO:0008017">
    <property type="term" value="F:microtubule binding"/>
    <property type="evidence" value="ECO:0007669"/>
    <property type="project" value="InterPro"/>
</dbReference>
<dbReference type="Pfam" id="PF13851">
    <property type="entry name" value="GAS"/>
    <property type="match status" value="1"/>
</dbReference>
<dbReference type="EMBL" id="CDMY01000249">
    <property type="protein sequence ID" value="CEL96911.1"/>
    <property type="molecule type" value="Genomic_DNA"/>
</dbReference>
<dbReference type="Proteomes" id="UP000041254">
    <property type="component" value="Unassembled WGS sequence"/>
</dbReference>
<dbReference type="AlphaFoldDB" id="A0A0G4EK62"/>
<protein>
    <recommendedName>
        <fullName evidence="3">Growth arrest-specific protein 8 domain-containing protein</fullName>
    </recommendedName>
</protein>
<feature type="domain" description="Growth arrest-specific protein 8" evidence="3">
    <location>
        <begin position="230"/>
        <end position="422"/>
    </location>
</feature>
<accession>A0A0G4EK62</accession>
<reference evidence="4 5" key="1">
    <citation type="submission" date="2014-11" db="EMBL/GenBank/DDBJ databases">
        <authorList>
            <person name="Zhu J."/>
            <person name="Qi W."/>
            <person name="Song R."/>
        </authorList>
    </citation>
    <scope>NUCLEOTIDE SEQUENCE [LARGE SCALE GENOMIC DNA]</scope>
</reference>
<proteinExistence type="predicted"/>
<feature type="coiled-coil region" evidence="1">
    <location>
        <begin position="30"/>
        <end position="92"/>
    </location>
</feature>
<dbReference type="OMA" id="MKHLQYE"/>
<dbReference type="FunCoup" id="A0A0G4EK62">
    <property type="interactions" value="5"/>
</dbReference>
<feature type="region of interest" description="Disordered" evidence="2">
    <location>
        <begin position="1"/>
        <end position="27"/>
    </location>
</feature>
<feature type="coiled-coil region" evidence="1">
    <location>
        <begin position="188"/>
        <end position="219"/>
    </location>
</feature>
<evidence type="ECO:0000313" key="4">
    <source>
        <dbReference type="EMBL" id="CEL96911.1"/>
    </source>
</evidence>